<organism evidence="3">
    <name type="scientific">Brassica napus</name>
    <name type="common">Rape</name>
    <dbReference type="NCBI Taxonomy" id="3708"/>
    <lineage>
        <taxon>Eukaryota</taxon>
        <taxon>Viridiplantae</taxon>
        <taxon>Streptophyta</taxon>
        <taxon>Embryophyta</taxon>
        <taxon>Tracheophyta</taxon>
        <taxon>Spermatophyta</taxon>
        <taxon>Magnoliopsida</taxon>
        <taxon>eudicotyledons</taxon>
        <taxon>Gunneridae</taxon>
        <taxon>Pentapetalae</taxon>
        <taxon>rosids</taxon>
        <taxon>malvids</taxon>
        <taxon>Brassicales</taxon>
        <taxon>Brassicaceae</taxon>
        <taxon>Brassiceae</taxon>
        <taxon>Brassica</taxon>
    </lineage>
</organism>
<dbReference type="PANTHER" id="PTHR11206">
    <property type="entry name" value="MULTIDRUG RESISTANCE PROTEIN"/>
    <property type="match status" value="1"/>
</dbReference>
<proteinExistence type="inferred from homology"/>
<keyword evidence="2" id="KW-0812">Transmembrane</keyword>
<dbReference type="InterPro" id="IPR002528">
    <property type="entry name" value="MATE_fam"/>
</dbReference>
<evidence type="ECO:0000256" key="1">
    <source>
        <dbReference type="ARBA" id="ARBA00010199"/>
    </source>
</evidence>
<dbReference type="AlphaFoldDB" id="A0A816XIG5"/>
<feature type="transmembrane region" description="Helical" evidence="2">
    <location>
        <begin position="32"/>
        <end position="56"/>
    </location>
</feature>
<name>A0A816XIG5_BRANA</name>
<feature type="transmembrane region" description="Helical" evidence="2">
    <location>
        <begin position="76"/>
        <end position="96"/>
    </location>
</feature>
<accession>A0A816XIG5</accession>
<comment type="similarity">
    <text evidence="1">Belongs to the multi antimicrobial extrusion (MATE) (TC 2.A.66.1) family.</text>
</comment>
<keyword evidence="2" id="KW-0472">Membrane</keyword>
<gene>
    <name evidence="3" type="ORF">DARMORV10_A01P07430.1</name>
</gene>
<keyword evidence="2" id="KW-1133">Transmembrane helix</keyword>
<protein>
    <submittedName>
        <fullName evidence="3">(rape) hypothetical protein</fullName>
    </submittedName>
</protein>
<evidence type="ECO:0000313" key="3">
    <source>
        <dbReference type="EMBL" id="CAF2147722.1"/>
    </source>
</evidence>
<reference evidence="3" key="1">
    <citation type="submission" date="2021-01" db="EMBL/GenBank/DDBJ databases">
        <authorList>
            <consortium name="Genoscope - CEA"/>
            <person name="William W."/>
        </authorList>
    </citation>
    <scope>NUCLEOTIDE SEQUENCE</scope>
</reference>
<sequence>MKHEHCGMGCDGFSWDKRCIKLGASHPRAAKFSLVVAVILSTVMGMTIAAVLLIFQDEYPVLFAEDEVVRNVVKELTPMLAFCIVINSLSCLAALAEERIREWGGIEEKENLVNRAGLTLPEAHGQNGAQN</sequence>
<dbReference type="GO" id="GO:0016020">
    <property type="term" value="C:membrane"/>
    <property type="evidence" value="ECO:0007669"/>
    <property type="project" value="InterPro"/>
</dbReference>
<dbReference type="GO" id="GO:0042910">
    <property type="term" value="F:xenobiotic transmembrane transporter activity"/>
    <property type="evidence" value="ECO:0007669"/>
    <property type="project" value="InterPro"/>
</dbReference>
<evidence type="ECO:0000256" key="2">
    <source>
        <dbReference type="SAM" id="Phobius"/>
    </source>
</evidence>
<dbReference type="Pfam" id="PF01554">
    <property type="entry name" value="MatE"/>
    <property type="match status" value="1"/>
</dbReference>
<dbReference type="Proteomes" id="UP001295469">
    <property type="component" value="Chromosome A01"/>
</dbReference>
<dbReference type="EMBL" id="HG994355">
    <property type="protein sequence ID" value="CAF2147722.1"/>
    <property type="molecule type" value="Genomic_DNA"/>
</dbReference>
<dbReference type="GO" id="GO:0015297">
    <property type="term" value="F:antiporter activity"/>
    <property type="evidence" value="ECO:0007669"/>
    <property type="project" value="InterPro"/>
</dbReference>